<reference evidence="2 3" key="1">
    <citation type="submission" date="2016-10" db="EMBL/GenBank/DDBJ databases">
        <title>Rodentibacter gen. nov. and new species.</title>
        <authorList>
            <person name="Christensen H."/>
        </authorList>
    </citation>
    <scope>NUCLEOTIDE SEQUENCE [LARGE SCALE GENOMIC DNA]</scope>
    <source>
        <strain evidence="2 3">Ppn418</strain>
    </source>
</reference>
<sequence>MKLIKILFIALAAYIPNAWSAADYNIKYSSNYLMPAYVHFKADGTQYSVNAKINIPLYNIVFNSRGTQTTNQFNMVNYQDSRNGKVYSVSKISPTTIEYGKIKDSLKTEPLKLPTFDLFTMAFQLSYYDKLPNSFQITNGKKLYPMENVKVKKSEKQVEYNKQKVTEITYTFKTGNKDIMVKKFTGEQFPRYIKYSRDGDDYELEFSEFVK</sequence>
<keyword evidence="1" id="KW-0732">Signal</keyword>
<evidence type="ECO:0000256" key="1">
    <source>
        <dbReference type="SAM" id="SignalP"/>
    </source>
</evidence>
<name>A0A1V3IGC8_9PAST</name>
<organism evidence="2 3">
    <name type="scientific">Rodentibacter mrazii</name>
    <dbReference type="NCBI Taxonomy" id="1908257"/>
    <lineage>
        <taxon>Bacteria</taxon>
        <taxon>Pseudomonadati</taxon>
        <taxon>Pseudomonadota</taxon>
        <taxon>Gammaproteobacteria</taxon>
        <taxon>Pasteurellales</taxon>
        <taxon>Pasteurellaceae</taxon>
        <taxon>Rodentibacter</taxon>
    </lineage>
</organism>
<dbReference type="RefSeq" id="WP_077493956.1">
    <property type="nucleotide sequence ID" value="NZ_MLHG01000031.1"/>
</dbReference>
<feature type="signal peptide" evidence="1">
    <location>
        <begin position="1"/>
        <end position="21"/>
    </location>
</feature>
<evidence type="ECO:0000313" key="2">
    <source>
        <dbReference type="EMBL" id="OOF39835.1"/>
    </source>
</evidence>
<dbReference type="AlphaFoldDB" id="A0A1V3IGC8"/>
<comment type="caution">
    <text evidence="2">The sequence shown here is derived from an EMBL/GenBank/DDBJ whole genome shotgun (WGS) entry which is preliminary data.</text>
</comment>
<proteinExistence type="predicted"/>
<dbReference type="STRING" id="1908257.BKK47_05695"/>
<evidence type="ECO:0000313" key="3">
    <source>
        <dbReference type="Proteomes" id="UP000189426"/>
    </source>
</evidence>
<dbReference type="EMBL" id="MLHG01000031">
    <property type="protein sequence ID" value="OOF39835.1"/>
    <property type="molecule type" value="Genomic_DNA"/>
</dbReference>
<accession>A0A1V3IGC8</accession>
<protein>
    <recommendedName>
        <fullName evidence="4">Outer membrane protein</fullName>
    </recommendedName>
</protein>
<gene>
    <name evidence="2" type="ORF">BKK47_05695</name>
</gene>
<dbReference type="Proteomes" id="UP000189426">
    <property type="component" value="Unassembled WGS sequence"/>
</dbReference>
<feature type="chain" id="PRO_5012053226" description="Outer membrane protein" evidence="1">
    <location>
        <begin position="22"/>
        <end position="211"/>
    </location>
</feature>
<evidence type="ECO:0008006" key="4">
    <source>
        <dbReference type="Google" id="ProtNLM"/>
    </source>
</evidence>
<keyword evidence="3" id="KW-1185">Reference proteome</keyword>